<keyword evidence="3" id="KW-1185">Reference proteome</keyword>
<evidence type="ECO:0000256" key="1">
    <source>
        <dbReference type="SAM" id="Phobius"/>
    </source>
</evidence>
<dbReference type="RefSeq" id="WP_343914004.1">
    <property type="nucleotide sequence ID" value="NZ_BAAAGE010000004.1"/>
</dbReference>
<name>A0ABN1J5Y7_9FLAO</name>
<protein>
    <submittedName>
        <fullName evidence="2">Uncharacterized protein</fullName>
    </submittedName>
</protein>
<dbReference type="Proteomes" id="UP001501758">
    <property type="component" value="Unassembled WGS sequence"/>
</dbReference>
<accession>A0ABN1J5Y7</accession>
<organism evidence="2 3">
    <name type="scientific">Aquimarina litoralis</name>
    <dbReference type="NCBI Taxonomy" id="584605"/>
    <lineage>
        <taxon>Bacteria</taxon>
        <taxon>Pseudomonadati</taxon>
        <taxon>Bacteroidota</taxon>
        <taxon>Flavobacteriia</taxon>
        <taxon>Flavobacteriales</taxon>
        <taxon>Flavobacteriaceae</taxon>
        <taxon>Aquimarina</taxon>
    </lineage>
</organism>
<keyword evidence="1" id="KW-1133">Transmembrane helix</keyword>
<gene>
    <name evidence="2" type="ORF">GCM10009430_39810</name>
</gene>
<proteinExistence type="predicted"/>
<keyword evidence="1" id="KW-0472">Membrane</keyword>
<evidence type="ECO:0000313" key="3">
    <source>
        <dbReference type="Proteomes" id="UP001501758"/>
    </source>
</evidence>
<evidence type="ECO:0000313" key="2">
    <source>
        <dbReference type="EMBL" id="GAA0729540.1"/>
    </source>
</evidence>
<keyword evidence="1" id="KW-0812">Transmembrane</keyword>
<comment type="caution">
    <text evidence="2">The sequence shown here is derived from an EMBL/GenBank/DDBJ whole genome shotgun (WGS) entry which is preliminary data.</text>
</comment>
<sequence length="215" mass="24085">MKKNNLHNDKQGFKIPKDYFDTFEGKLFDKIAKDKEASSILSDDLKSGFTAPEGYLNNLEEQLLDTLAIHKEDSPSLDLISKNSFTTPGNYFETVEKNILEKTVTKANAEPKVISLVSRKNIVYVTSIAAMIAILISVVLPSDKKIEDAFGSVAIADIQQYFDDGNAEFSDSEIAELLDEEISLTDTFVDEEISEEELESYLSDEELSDDIIYTE</sequence>
<reference evidence="2 3" key="1">
    <citation type="journal article" date="2019" name="Int. J. Syst. Evol. Microbiol.">
        <title>The Global Catalogue of Microorganisms (GCM) 10K type strain sequencing project: providing services to taxonomists for standard genome sequencing and annotation.</title>
        <authorList>
            <consortium name="The Broad Institute Genomics Platform"/>
            <consortium name="The Broad Institute Genome Sequencing Center for Infectious Disease"/>
            <person name="Wu L."/>
            <person name="Ma J."/>
        </authorList>
    </citation>
    <scope>NUCLEOTIDE SEQUENCE [LARGE SCALE GENOMIC DNA]</scope>
    <source>
        <strain evidence="2 3">JCM 15974</strain>
    </source>
</reference>
<dbReference type="EMBL" id="BAAAGE010000004">
    <property type="protein sequence ID" value="GAA0729540.1"/>
    <property type="molecule type" value="Genomic_DNA"/>
</dbReference>
<feature type="transmembrane region" description="Helical" evidence="1">
    <location>
        <begin position="122"/>
        <end position="140"/>
    </location>
</feature>